<sequence length="398" mass="44681">MSYHEFLLTTWLPVQDTSGCNSVPPNFMDLGCTLVNADETALASSGRQKEVNFKSILLVAGGTTRIPSGTLVSSLDTLNTPTCVETTSISLPTGVNLNSSSTSAPNNINISSPNTIHPDPKVTKPSNEIPTKTTPSPPEDHEPNVEPDQNNPDPAKRTDRISSSMFYESAPFIRCASKLFVMSLRPHNNALQSLGIHAYEFPQNYWRSERMRNHRPQILRRIQFRQWQCKSCRCDDNGMIIGRTGFYPGDDLTTRNCPTQRFADECGVFYACHCQVVLNEDPPGPKRTDVTIDDYQDALDRIPNLYKIGKNYRFDVGQFYGGDSHYLSWEGAERYRTLAPDTKEPYWLEGPDEFQEELSNKWLGLEYSSSSGGFKFGSSMVKREEGADDLRGVEKEAF</sequence>
<evidence type="ECO:0000313" key="3">
    <source>
        <dbReference type="Proteomes" id="UP000475325"/>
    </source>
</evidence>
<dbReference type="AlphaFoldDB" id="A0A7C8NBJ1"/>
<evidence type="ECO:0000256" key="1">
    <source>
        <dbReference type="SAM" id="MobiDB-lite"/>
    </source>
</evidence>
<feature type="compositionally biased region" description="Polar residues" evidence="1">
    <location>
        <begin position="124"/>
        <end position="134"/>
    </location>
</feature>
<proteinExistence type="predicted"/>
<evidence type="ECO:0000313" key="2">
    <source>
        <dbReference type="EMBL" id="KAF3113394.1"/>
    </source>
</evidence>
<organism evidence="2 3">
    <name type="scientific">Orbilia oligospora</name>
    <name type="common">Nematode-trapping fungus</name>
    <name type="synonym">Arthrobotrys oligospora</name>
    <dbReference type="NCBI Taxonomy" id="2813651"/>
    <lineage>
        <taxon>Eukaryota</taxon>
        <taxon>Fungi</taxon>
        <taxon>Dikarya</taxon>
        <taxon>Ascomycota</taxon>
        <taxon>Pezizomycotina</taxon>
        <taxon>Orbiliomycetes</taxon>
        <taxon>Orbiliales</taxon>
        <taxon>Orbiliaceae</taxon>
        <taxon>Orbilia</taxon>
    </lineage>
</organism>
<gene>
    <name evidence="2" type="ORF">TWF102_000056</name>
</gene>
<dbReference type="EMBL" id="WIQW01000001">
    <property type="protein sequence ID" value="KAF3113394.1"/>
    <property type="molecule type" value="Genomic_DNA"/>
</dbReference>
<comment type="caution">
    <text evidence="2">The sequence shown here is derived from an EMBL/GenBank/DDBJ whole genome shotgun (WGS) entry which is preliminary data.</text>
</comment>
<feature type="region of interest" description="Disordered" evidence="1">
    <location>
        <begin position="90"/>
        <end position="159"/>
    </location>
</feature>
<feature type="compositionally biased region" description="Low complexity" evidence="1">
    <location>
        <begin position="98"/>
        <end position="116"/>
    </location>
</feature>
<accession>A0A7C8NBJ1</accession>
<name>A0A7C8NBJ1_ORBOL</name>
<protein>
    <submittedName>
        <fullName evidence="2">Uncharacterized protein</fullName>
    </submittedName>
</protein>
<reference evidence="2 3" key="1">
    <citation type="submission" date="2019-06" db="EMBL/GenBank/DDBJ databases">
        <authorList>
            <person name="Palmer J.M."/>
        </authorList>
    </citation>
    <scope>NUCLEOTIDE SEQUENCE [LARGE SCALE GENOMIC DNA]</scope>
    <source>
        <strain evidence="2 3">TWF102</strain>
    </source>
</reference>
<dbReference type="Proteomes" id="UP000475325">
    <property type="component" value="Unassembled WGS sequence"/>
</dbReference>